<keyword evidence="12" id="KW-1185">Reference proteome</keyword>
<keyword evidence="11" id="KW-0012">Acyltransferase</keyword>
<name>A0A6N7IP62_9FIRM</name>
<keyword evidence="4 10" id="KW-0808">Transferase</keyword>
<dbReference type="GO" id="GO:0005737">
    <property type="term" value="C:cytoplasm"/>
    <property type="evidence" value="ECO:0007669"/>
    <property type="project" value="UniProtKB-SubCell"/>
</dbReference>
<dbReference type="InterPro" id="IPR012281">
    <property type="entry name" value="Phospholipid_synth_PlsX-like"/>
</dbReference>
<dbReference type="PIRSF" id="PIRSF002465">
    <property type="entry name" value="Phsphlp_syn_PlsX"/>
    <property type="match status" value="1"/>
</dbReference>
<dbReference type="UniPathway" id="UPA00085"/>
<comment type="catalytic activity">
    <reaction evidence="1 10">
        <text>a fatty acyl-[ACP] + phosphate = an acyl phosphate + holo-[ACP]</text>
        <dbReference type="Rhea" id="RHEA:42292"/>
        <dbReference type="Rhea" id="RHEA-COMP:9685"/>
        <dbReference type="Rhea" id="RHEA-COMP:14125"/>
        <dbReference type="ChEBI" id="CHEBI:43474"/>
        <dbReference type="ChEBI" id="CHEBI:59918"/>
        <dbReference type="ChEBI" id="CHEBI:64479"/>
        <dbReference type="ChEBI" id="CHEBI:138651"/>
        <dbReference type="EC" id="2.3.1.274"/>
    </reaction>
</comment>
<keyword evidence="2 10" id="KW-0963">Cytoplasm</keyword>
<comment type="function">
    <text evidence="10">Catalyzes the reversible formation of acyl-phosphate (acyl-PO(4)) from acyl-[acyl-carrier-protein] (acyl-ACP). This enzyme utilizes acyl-ACP as fatty acyl donor, but not acyl-CoA.</text>
</comment>
<evidence type="ECO:0000256" key="7">
    <source>
        <dbReference type="ARBA" id="ARBA00023264"/>
    </source>
</evidence>
<evidence type="ECO:0000256" key="1">
    <source>
        <dbReference type="ARBA" id="ARBA00001232"/>
    </source>
</evidence>
<dbReference type="AlphaFoldDB" id="A0A6N7IP62"/>
<dbReference type="HAMAP" id="MF_00019">
    <property type="entry name" value="PlsX"/>
    <property type="match status" value="1"/>
</dbReference>
<keyword evidence="3 10" id="KW-0444">Lipid biosynthesis</keyword>
<evidence type="ECO:0000256" key="9">
    <source>
        <dbReference type="ARBA" id="ARBA00046608"/>
    </source>
</evidence>
<dbReference type="RefSeq" id="WP_341473775.1">
    <property type="nucleotide sequence ID" value="NZ_WHYR01000011.1"/>
</dbReference>
<evidence type="ECO:0000256" key="8">
    <source>
        <dbReference type="ARBA" id="ARBA00024069"/>
    </source>
</evidence>
<dbReference type="Proteomes" id="UP000441717">
    <property type="component" value="Unassembled WGS sequence"/>
</dbReference>
<protein>
    <recommendedName>
        <fullName evidence="8 10">Phosphate acyltransferase</fullName>
        <ecNumber evidence="8 10">2.3.1.274</ecNumber>
    </recommendedName>
    <alternativeName>
        <fullName evidence="10">Acyl-ACP phosphotransacylase</fullName>
    </alternativeName>
    <alternativeName>
        <fullName evidence="10">Acyl-[acyl-carrier-protein]--phosphate acyltransferase</fullName>
    </alternativeName>
    <alternativeName>
        <fullName evidence="10">Phosphate-acyl-ACP acyltransferase</fullName>
    </alternativeName>
</protein>
<dbReference type="EMBL" id="WHYR01000011">
    <property type="protein sequence ID" value="MQL51740.1"/>
    <property type="molecule type" value="Genomic_DNA"/>
</dbReference>
<dbReference type="Gene3D" id="3.40.718.10">
    <property type="entry name" value="Isopropylmalate Dehydrogenase"/>
    <property type="match status" value="1"/>
</dbReference>
<evidence type="ECO:0000313" key="12">
    <source>
        <dbReference type="Proteomes" id="UP000441717"/>
    </source>
</evidence>
<evidence type="ECO:0000256" key="3">
    <source>
        <dbReference type="ARBA" id="ARBA00022516"/>
    </source>
</evidence>
<gene>
    <name evidence="10 11" type="primary">plsX</name>
    <name evidence="11" type="ORF">GFC01_05580</name>
</gene>
<evidence type="ECO:0000256" key="6">
    <source>
        <dbReference type="ARBA" id="ARBA00023209"/>
    </source>
</evidence>
<evidence type="ECO:0000256" key="5">
    <source>
        <dbReference type="ARBA" id="ARBA00023098"/>
    </source>
</evidence>
<comment type="subunit">
    <text evidence="9 10">Homodimer. Probably interacts with PlsY.</text>
</comment>
<dbReference type="Pfam" id="PF02504">
    <property type="entry name" value="FA_synthesis"/>
    <property type="match status" value="1"/>
</dbReference>
<comment type="pathway">
    <text evidence="10">Lipid metabolism; phospholipid metabolism.</text>
</comment>
<comment type="subcellular location">
    <subcellularLocation>
        <location evidence="10">Cytoplasm</location>
    </subcellularLocation>
    <text evidence="10">Associated with the membrane possibly through PlsY.</text>
</comment>
<comment type="caution">
    <text evidence="11">The sequence shown here is derived from an EMBL/GenBank/DDBJ whole genome shotgun (WGS) entry which is preliminary data.</text>
</comment>
<evidence type="ECO:0000256" key="2">
    <source>
        <dbReference type="ARBA" id="ARBA00022490"/>
    </source>
</evidence>
<dbReference type="PANTHER" id="PTHR30100:SF1">
    <property type="entry name" value="PHOSPHATE ACYLTRANSFERASE"/>
    <property type="match status" value="1"/>
</dbReference>
<dbReference type="SUPFAM" id="SSF53659">
    <property type="entry name" value="Isocitrate/Isopropylmalate dehydrogenase-like"/>
    <property type="match status" value="1"/>
</dbReference>
<dbReference type="GO" id="GO:0043811">
    <property type="term" value="F:phosphate:acyl-[acyl carrier protein] acyltransferase activity"/>
    <property type="evidence" value="ECO:0007669"/>
    <property type="project" value="UniProtKB-UniRule"/>
</dbReference>
<organism evidence="11 12">
    <name type="scientific">Desulfofundulus thermobenzoicus</name>
    <dbReference type="NCBI Taxonomy" id="29376"/>
    <lineage>
        <taxon>Bacteria</taxon>
        <taxon>Bacillati</taxon>
        <taxon>Bacillota</taxon>
        <taxon>Clostridia</taxon>
        <taxon>Eubacteriales</taxon>
        <taxon>Peptococcaceae</taxon>
        <taxon>Desulfofundulus</taxon>
    </lineage>
</organism>
<dbReference type="GO" id="GO:0006633">
    <property type="term" value="P:fatty acid biosynthetic process"/>
    <property type="evidence" value="ECO:0007669"/>
    <property type="project" value="UniProtKB-UniRule"/>
</dbReference>
<accession>A0A6N7IP62</accession>
<dbReference type="PANTHER" id="PTHR30100">
    <property type="entry name" value="FATTY ACID/PHOSPHOLIPID SYNTHESIS PROTEIN PLSX"/>
    <property type="match status" value="1"/>
</dbReference>
<evidence type="ECO:0000313" key="11">
    <source>
        <dbReference type="EMBL" id="MQL51740.1"/>
    </source>
</evidence>
<comment type="similarity">
    <text evidence="10">Belongs to the PlsX family.</text>
</comment>
<keyword evidence="7 10" id="KW-1208">Phospholipid metabolism</keyword>
<evidence type="ECO:0000256" key="10">
    <source>
        <dbReference type="HAMAP-Rule" id="MF_00019"/>
    </source>
</evidence>
<dbReference type="EC" id="2.3.1.274" evidence="8 10"/>
<keyword evidence="6 10" id="KW-0594">Phospholipid biosynthesis</keyword>
<sequence>MKIAVDAMGGDHAPGEIVQGAVEAVRECGQEIVLVGDREKITAILGGKPPREIEIFHAPEAIAMGEHPAVAVRRKRQSSIVQAVKLVKEGEAQGLVSAGSTGAAMAASLLGLGRIRGIDRPAIASILPNRNGQTVLVDAGANVDCKPDNLLQFAIMGSLYAEKILGIQNPRVGLLNVGEEETKGNELTLATFPLLRDSHLHFIGNVEGRDVFAGTVDVVVCDGFVGNIVLKAGEGLAAALIHMIKEEITRSWLAKMGTVMTLPALKPFSRRLDYAEYGGAPLLGVNGVVIISHGSSSARAIKNAIKRAREAVENGLVGAIRESIGEITTDEKKAGIN</sequence>
<evidence type="ECO:0000256" key="4">
    <source>
        <dbReference type="ARBA" id="ARBA00022679"/>
    </source>
</evidence>
<dbReference type="NCBIfam" id="TIGR00182">
    <property type="entry name" value="plsX"/>
    <property type="match status" value="1"/>
</dbReference>
<dbReference type="GO" id="GO:0008654">
    <property type="term" value="P:phospholipid biosynthetic process"/>
    <property type="evidence" value="ECO:0007669"/>
    <property type="project" value="UniProtKB-KW"/>
</dbReference>
<keyword evidence="5 10" id="KW-0443">Lipid metabolism</keyword>
<proteinExistence type="inferred from homology"/>
<dbReference type="InterPro" id="IPR003664">
    <property type="entry name" value="FA_synthesis"/>
</dbReference>
<reference evidence="11 12" key="1">
    <citation type="submission" date="2019-10" db="EMBL/GenBank/DDBJ databases">
        <title>Comparative genomics of sulfur disproportionating microorganisms.</title>
        <authorList>
            <person name="Ward L.M."/>
            <person name="Bertran E."/>
            <person name="Johnston D."/>
        </authorList>
    </citation>
    <scope>NUCLEOTIDE SEQUENCE [LARGE SCALE GENOMIC DNA]</scope>
    <source>
        <strain evidence="11 12">DSM 14055</strain>
    </source>
</reference>